<evidence type="ECO:0000313" key="7">
    <source>
        <dbReference type="EMBL" id="ACB73616.1"/>
    </source>
</evidence>
<dbReference type="InterPro" id="IPR013325">
    <property type="entry name" value="RNA_pol_sigma_r2"/>
</dbReference>
<evidence type="ECO:0000259" key="5">
    <source>
        <dbReference type="Pfam" id="PF04542"/>
    </source>
</evidence>
<dbReference type="GO" id="GO:0003677">
    <property type="term" value="F:DNA binding"/>
    <property type="evidence" value="ECO:0007669"/>
    <property type="project" value="InterPro"/>
</dbReference>
<dbReference type="InterPro" id="IPR039425">
    <property type="entry name" value="RNA_pol_sigma-70-like"/>
</dbReference>
<proteinExistence type="inferred from homology"/>
<dbReference type="PANTHER" id="PTHR43133">
    <property type="entry name" value="RNA POLYMERASE ECF-TYPE SIGMA FACTO"/>
    <property type="match status" value="1"/>
</dbReference>
<dbReference type="PANTHER" id="PTHR43133:SF51">
    <property type="entry name" value="RNA POLYMERASE SIGMA FACTOR"/>
    <property type="match status" value="1"/>
</dbReference>
<dbReference type="GO" id="GO:0016987">
    <property type="term" value="F:sigma factor activity"/>
    <property type="evidence" value="ECO:0007669"/>
    <property type="project" value="UniProtKB-KW"/>
</dbReference>
<dbReference type="InterPro" id="IPR036388">
    <property type="entry name" value="WH-like_DNA-bd_sf"/>
</dbReference>
<dbReference type="Pfam" id="PF04542">
    <property type="entry name" value="Sigma70_r2"/>
    <property type="match status" value="1"/>
</dbReference>
<dbReference type="SUPFAM" id="SSF88659">
    <property type="entry name" value="Sigma3 and sigma4 domains of RNA polymerase sigma factors"/>
    <property type="match status" value="1"/>
</dbReference>
<dbReference type="NCBIfam" id="TIGR02937">
    <property type="entry name" value="sigma70-ECF"/>
    <property type="match status" value="1"/>
</dbReference>
<dbReference type="RefSeq" id="WP_012373154.1">
    <property type="nucleotide sequence ID" value="NC_010571.1"/>
</dbReference>
<evidence type="ECO:0000256" key="1">
    <source>
        <dbReference type="ARBA" id="ARBA00010641"/>
    </source>
</evidence>
<protein>
    <submittedName>
        <fullName evidence="7">RNA polymerase, sigma-24 subunit, ECF subfamily</fullName>
    </submittedName>
</protein>
<feature type="domain" description="RNA polymerase sigma factor 70 region 4 type 2" evidence="6">
    <location>
        <begin position="130"/>
        <end position="178"/>
    </location>
</feature>
<dbReference type="STRING" id="452637.Oter_0326"/>
<dbReference type="GO" id="GO:0006352">
    <property type="term" value="P:DNA-templated transcription initiation"/>
    <property type="evidence" value="ECO:0007669"/>
    <property type="project" value="InterPro"/>
</dbReference>
<keyword evidence="3" id="KW-0731">Sigma factor</keyword>
<evidence type="ECO:0000256" key="3">
    <source>
        <dbReference type="ARBA" id="ARBA00023082"/>
    </source>
</evidence>
<keyword evidence="8" id="KW-1185">Reference proteome</keyword>
<dbReference type="InterPro" id="IPR014284">
    <property type="entry name" value="RNA_pol_sigma-70_dom"/>
</dbReference>
<gene>
    <name evidence="7" type="ordered locus">Oter_0326</name>
</gene>
<dbReference type="eggNOG" id="COG1595">
    <property type="taxonomic scope" value="Bacteria"/>
</dbReference>
<keyword evidence="2" id="KW-0805">Transcription regulation</keyword>
<dbReference type="AlphaFoldDB" id="B1ZQD6"/>
<dbReference type="Proteomes" id="UP000007013">
    <property type="component" value="Chromosome"/>
</dbReference>
<evidence type="ECO:0000259" key="6">
    <source>
        <dbReference type="Pfam" id="PF08281"/>
    </source>
</evidence>
<dbReference type="Gene3D" id="1.10.10.10">
    <property type="entry name" value="Winged helix-like DNA-binding domain superfamily/Winged helix DNA-binding domain"/>
    <property type="match status" value="1"/>
</dbReference>
<dbReference type="Pfam" id="PF08281">
    <property type="entry name" value="Sigma70_r4_2"/>
    <property type="match status" value="1"/>
</dbReference>
<feature type="domain" description="RNA polymerase sigma-70 region 2" evidence="5">
    <location>
        <begin position="37"/>
        <end position="101"/>
    </location>
</feature>
<dbReference type="EMBL" id="CP001032">
    <property type="protein sequence ID" value="ACB73616.1"/>
    <property type="molecule type" value="Genomic_DNA"/>
</dbReference>
<dbReference type="InterPro" id="IPR007627">
    <property type="entry name" value="RNA_pol_sigma70_r2"/>
</dbReference>
<dbReference type="Gene3D" id="1.10.1740.10">
    <property type="match status" value="1"/>
</dbReference>
<accession>B1ZQD6</accession>
<organism evidence="7 8">
    <name type="scientific">Opitutus terrae (strain DSM 11246 / JCM 15787 / PB90-1)</name>
    <dbReference type="NCBI Taxonomy" id="452637"/>
    <lineage>
        <taxon>Bacteria</taxon>
        <taxon>Pseudomonadati</taxon>
        <taxon>Verrucomicrobiota</taxon>
        <taxon>Opitutia</taxon>
        <taxon>Opitutales</taxon>
        <taxon>Opitutaceae</taxon>
        <taxon>Opitutus</taxon>
    </lineage>
</organism>
<dbReference type="InterPro" id="IPR013324">
    <property type="entry name" value="RNA_pol_sigma_r3/r4-like"/>
</dbReference>
<keyword evidence="4" id="KW-0804">Transcription</keyword>
<evidence type="ECO:0000256" key="2">
    <source>
        <dbReference type="ARBA" id="ARBA00023015"/>
    </source>
</evidence>
<dbReference type="SUPFAM" id="SSF88946">
    <property type="entry name" value="Sigma2 domain of RNA polymerase sigma factors"/>
    <property type="match status" value="1"/>
</dbReference>
<dbReference type="KEGG" id="ote:Oter_0326"/>
<name>B1ZQD6_OPITP</name>
<evidence type="ECO:0000313" key="8">
    <source>
        <dbReference type="Proteomes" id="UP000007013"/>
    </source>
</evidence>
<dbReference type="InterPro" id="IPR013249">
    <property type="entry name" value="RNA_pol_sigma70_r4_t2"/>
</dbReference>
<reference evidence="7 8" key="1">
    <citation type="journal article" date="2011" name="J. Bacteriol.">
        <title>Genome sequence of the verrucomicrobium Opitutus terrae PB90-1, an abundant inhabitant of rice paddy soil ecosystems.</title>
        <authorList>
            <person name="van Passel M.W."/>
            <person name="Kant R."/>
            <person name="Palva A."/>
            <person name="Copeland A."/>
            <person name="Lucas S."/>
            <person name="Lapidus A."/>
            <person name="Glavina del Rio T."/>
            <person name="Pitluck S."/>
            <person name="Goltsman E."/>
            <person name="Clum A."/>
            <person name="Sun H."/>
            <person name="Schmutz J."/>
            <person name="Larimer F.W."/>
            <person name="Land M.L."/>
            <person name="Hauser L."/>
            <person name="Kyrpides N."/>
            <person name="Mikhailova N."/>
            <person name="Richardson P.P."/>
            <person name="Janssen P.H."/>
            <person name="de Vos W.M."/>
            <person name="Smidt H."/>
        </authorList>
    </citation>
    <scope>NUCLEOTIDE SEQUENCE [LARGE SCALE GENOMIC DNA]</scope>
    <source>
        <strain evidence="8">DSM 11246 / JCM 15787 / PB90-1</strain>
    </source>
</reference>
<dbReference type="HOGENOM" id="CLU_1401247_0_0_0"/>
<evidence type="ECO:0000256" key="4">
    <source>
        <dbReference type="ARBA" id="ARBA00023163"/>
    </source>
</evidence>
<sequence length="194" mass="21750">MEPLAFQSAALPPATKMITNAPPAAARPHEKPTLAGLFETEESGLLRFAIGLVGRRTVAEELVQETFLRLHQVWDEVENPRGWLYRSLRNLALNHLRDHARETELDEATQVADGDLAPEILGQMEAVGMVRLLLAEFSEEDRRLIQLKYHDNLKYGDISRQTGLSVGNVGYRLHHLLKGLADALRRAGIEGSRR</sequence>
<comment type="similarity">
    <text evidence="1">Belongs to the sigma-70 factor family. ECF subfamily.</text>
</comment>